<sequence>MVFVKCGAGNLNSKNASDIWSSPKITKHDNQQNKLLNTFSYKVFPLTTLWNEMGVIPPIEMTDPTSYARSPYKMDIVTFVSMFAITPQRMKILKGFVKFRTALSEVGLVDGFQWVDGSFTENVELIEKRPPNDVDVVTFFKFSDGDDDNSVINRNPSIFVHESVKKEFLVDSYFEGLDAPGHYLVERTVYWYSMWAHKRDLSWKGFIQIPLNPQLDKAAMAILNAAMTGEADHESH</sequence>
<keyword evidence="2" id="KW-1185">Reference proteome</keyword>
<organism evidence="1 2">
    <name type="scientific">Citrobacter bitternis</name>
    <dbReference type="NCBI Taxonomy" id="1585982"/>
    <lineage>
        <taxon>Bacteria</taxon>
        <taxon>Pseudomonadati</taxon>
        <taxon>Pseudomonadota</taxon>
        <taxon>Gammaproteobacteria</taxon>
        <taxon>Enterobacterales</taxon>
        <taxon>Enterobacteriaceae</taxon>
        <taxon>Citrobacter</taxon>
    </lineage>
</organism>
<gene>
    <name evidence="1" type="ORF">ACFPZP_14180</name>
</gene>
<reference evidence="2" key="1">
    <citation type="journal article" date="2019" name="Int. J. Syst. Evol. Microbiol.">
        <title>The Global Catalogue of Microorganisms (GCM) 10K type strain sequencing project: providing services to taxonomists for standard genome sequencing and annotation.</title>
        <authorList>
            <consortium name="The Broad Institute Genomics Platform"/>
            <consortium name="The Broad Institute Genome Sequencing Center for Infectious Disease"/>
            <person name="Wu L."/>
            <person name="Ma J."/>
        </authorList>
    </citation>
    <scope>NUCLEOTIDE SEQUENCE [LARGE SCALE GENOMIC DNA]</scope>
    <source>
        <strain evidence="2">JCM30009</strain>
    </source>
</reference>
<dbReference type="InterPro" id="IPR053860">
    <property type="entry name" value="DUF6932"/>
</dbReference>
<proteinExistence type="predicted"/>
<evidence type="ECO:0000313" key="1">
    <source>
        <dbReference type="EMBL" id="MFC6122201.1"/>
    </source>
</evidence>
<evidence type="ECO:0000313" key="2">
    <source>
        <dbReference type="Proteomes" id="UP001596169"/>
    </source>
</evidence>
<protein>
    <submittedName>
        <fullName evidence="1">DUF6932 family protein</fullName>
    </submittedName>
</protein>
<name>A0ABW1PZY6_9ENTR</name>
<dbReference type="Pfam" id="PF22014">
    <property type="entry name" value="DUF6932"/>
    <property type="match status" value="1"/>
</dbReference>
<dbReference type="Proteomes" id="UP001596169">
    <property type="component" value="Unassembled WGS sequence"/>
</dbReference>
<dbReference type="RefSeq" id="WP_378109052.1">
    <property type="nucleotide sequence ID" value="NZ_JBHSRG010000009.1"/>
</dbReference>
<accession>A0ABW1PZY6</accession>
<dbReference type="EMBL" id="JBHSRG010000009">
    <property type="protein sequence ID" value="MFC6122201.1"/>
    <property type="molecule type" value="Genomic_DNA"/>
</dbReference>
<comment type="caution">
    <text evidence="1">The sequence shown here is derived from an EMBL/GenBank/DDBJ whole genome shotgun (WGS) entry which is preliminary data.</text>
</comment>